<dbReference type="FunFam" id="2.30.30.40:FF:000307">
    <property type="entry name" value="Predicted protein"/>
    <property type="match status" value="1"/>
</dbReference>
<feature type="compositionally biased region" description="Polar residues" evidence="1">
    <location>
        <begin position="313"/>
        <end position="323"/>
    </location>
</feature>
<evidence type="ECO:0000313" key="3">
    <source>
        <dbReference type="Proteomes" id="UP000677803"/>
    </source>
</evidence>
<feature type="region of interest" description="Disordered" evidence="1">
    <location>
        <begin position="27"/>
        <end position="220"/>
    </location>
</feature>
<keyword evidence="3" id="KW-1185">Reference proteome</keyword>
<reference evidence="2" key="1">
    <citation type="submission" date="2021-05" db="EMBL/GenBank/DDBJ databases">
        <authorList>
            <person name="Tigano A."/>
        </authorList>
    </citation>
    <scope>NUCLEOTIDE SEQUENCE</scope>
</reference>
<name>A0A8S4B356_9TELE</name>
<evidence type="ECO:0000313" key="2">
    <source>
        <dbReference type="EMBL" id="CAG5897060.1"/>
    </source>
</evidence>
<dbReference type="OrthoDB" id="5986624at2759"/>
<dbReference type="GO" id="GO:0005886">
    <property type="term" value="C:plasma membrane"/>
    <property type="evidence" value="ECO:0007669"/>
    <property type="project" value="InterPro"/>
</dbReference>
<feature type="compositionally biased region" description="Low complexity" evidence="1">
    <location>
        <begin position="379"/>
        <end position="390"/>
    </location>
</feature>
<evidence type="ECO:0000256" key="1">
    <source>
        <dbReference type="SAM" id="MobiDB-lite"/>
    </source>
</evidence>
<feature type="region of interest" description="Disordered" evidence="1">
    <location>
        <begin position="516"/>
        <end position="550"/>
    </location>
</feature>
<feature type="compositionally biased region" description="Polar residues" evidence="1">
    <location>
        <begin position="523"/>
        <end position="548"/>
    </location>
</feature>
<dbReference type="PANTHER" id="PTHR16830:SF20">
    <property type="entry name" value="SI:CH211-188C16.1-RELATED"/>
    <property type="match status" value="1"/>
</dbReference>
<gene>
    <name evidence="2" type="ORF">MMEN_LOCUS8102</name>
</gene>
<dbReference type="Gene3D" id="2.30.30.40">
    <property type="entry name" value="SH3 Domains"/>
    <property type="match status" value="1"/>
</dbReference>
<dbReference type="GO" id="GO:0007229">
    <property type="term" value="P:integrin-mediated signaling pathway"/>
    <property type="evidence" value="ECO:0007669"/>
    <property type="project" value="InterPro"/>
</dbReference>
<dbReference type="Proteomes" id="UP000677803">
    <property type="component" value="Unassembled WGS sequence"/>
</dbReference>
<dbReference type="EMBL" id="CAJRST010007779">
    <property type="protein sequence ID" value="CAG5897060.1"/>
    <property type="molecule type" value="Genomic_DNA"/>
</dbReference>
<organism evidence="2 3">
    <name type="scientific">Menidia menidia</name>
    <name type="common">Atlantic silverside</name>
    <dbReference type="NCBI Taxonomy" id="238744"/>
    <lineage>
        <taxon>Eukaryota</taxon>
        <taxon>Metazoa</taxon>
        <taxon>Chordata</taxon>
        <taxon>Craniata</taxon>
        <taxon>Vertebrata</taxon>
        <taxon>Euteleostomi</taxon>
        <taxon>Actinopterygii</taxon>
        <taxon>Neopterygii</taxon>
        <taxon>Teleostei</taxon>
        <taxon>Neoteleostei</taxon>
        <taxon>Acanthomorphata</taxon>
        <taxon>Ovalentaria</taxon>
        <taxon>Atherinomorphae</taxon>
        <taxon>Atheriniformes</taxon>
        <taxon>Atherinopsidae</taxon>
        <taxon>Menidiinae</taxon>
        <taxon>Menidia</taxon>
    </lineage>
</organism>
<feature type="region of interest" description="Disordered" evidence="1">
    <location>
        <begin position="769"/>
        <end position="790"/>
    </location>
</feature>
<protein>
    <submittedName>
        <fullName evidence="2">(Atlantic silverside) hypothetical protein</fullName>
    </submittedName>
</protein>
<dbReference type="InterPro" id="IPR036028">
    <property type="entry name" value="SH3-like_dom_sf"/>
</dbReference>
<comment type="caution">
    <text evidence="2">The sequence shown here is derived from an EMBL/GenBank/DDBJ whole genome shotgun (WGS) entry which is preliminary data.</text>
</comment>
<feature type="compositionally biased region" description="Polar residues" evidence="1">
    <location>
        <begin position="770"/>
        <end position="786"/>
    </location>
</feature>
<dbReference type="AlphaFoldDB" id="A0A8S4B356"/>
<feature type="compositionally biased region" description="Basic and acidic residues" evidence="1">
    <location>
        <begin position="607"/>
        <end position="620"/>
    </location>
</feature>
<proteinExistence type="predicted"/>
<feature type="region of interest" description="Disordered" evidence="1">
    <location>
        <begin position="294"/>
        <end position="450"/>
    </location>
</feature>
<dbReference type="SUPFAM" id="SSF50044">
    <property type="entry name" value="SH3-domain"/>
    <property type="match status" value="1"/>
</dbReference>
<dbReference type="InterPro" id="IPR043443">
    <property type="entry name" value="FYB1/2-like"/>
</dbReference>
<feature type="compositionally biased region" description="Acidic residues" evidence="1">
    <location>
        <begin position="398"/>
        <end position="412"/>
    </location>
</feature>
<feature type="compositionally biased region" description="Basic and acidic residues" evidence="1">
    <location>
        <begin position="628"/>
        <end position="647"/>
    </location>
</feature>
<accession>A0A8S4B356</accession>
<feature type="region of interest" description="Disordered" evidence="1">
    <location>
        <begin position="577"/>
        <end position="647"/>
    </location>
</feature>
<feature type="compositionally biased region" description="Basic and acidic residues" evidence="1">
    <location>
        <begin position="177"/>
        <end position="190"/>
    </location>
</feature>
<dbReference type="GO" id="GO:0050852">
    <property type="term" value="P:T cell receptor signaling pathway"/>
    <property type="evidence" value="ECO:0007669"/>
    <property type="project" value="TreeGrafter"/>
</dbReference>
<sequence length="909" mass="98182">MTMEEDGPIKFKALRAKFQEEALLAQAKANRPAVAEKPKHLPPPGGPSGSGTTPVAPRAMFRDGLRASGGKRPISFPPQETPPSSGLANGDGPARNSLKDRHMPLVLPALPAKGPPAEREPVKVAPAPAPAPPRTKKVLLLPFKSAAPPKVSDENGEEPTYADLTNRPSSAPSELPSLEKRSAEEGDSLRSEPSTAEMPLSSPDVPITPPLSEAPADSENRILSTLERAKKKFSWQQGLISVKPKSVRSPDFAFRDRALPLPPGNPNGLGADVPAPPLACLPHLACISARPFFKASNPGRRSPFEKQLLRNKVGSSSPKSSETLPPLSFPLKKPLPDPRTLGPSPVKPPRPAVVDLSGFSGLAVKDVTPDTVRAPSGEPQPVQVSFPSPVLEAPEFPNFEDSEMETAGDETVDVASSELEASDAAGSDVNTPVPSQIPDPEASKPHPSVTYPAACGGAAIAKDLNLGSPDIIPLDPASFPEPVNLSGIPEPSVLEQRSHCEEAAVDSLAAFCIDESDTGPAGYQSTPEETELSSQAMSNDDIQVQSSAHRQDRYFESCDNVYEDVESINRFVSGQVSSKRRGGLKNPYADNYPKKEEPSNNKWPRNPCREHLSPVSADHKEKRKREKHRLEKERKEQKEREKKENEMKKKFKVTGEEEPMYHAKVMVASKVRKNDLPVRSGDTVSIIRTTNCPKGKWLARDANHKCELFCPFHVSAKRPGPLGPALNGAHLSDGYISVMNVELNIKEMLELGKKAQVAGRGGNLEADTISIGSRSSSHPVLTSSFTDDSEEWDCEDNAPLALDDNPFLLQIPPGPEIPCFDVAAQHTLSDASLEDLHTQTRHEALQKLAFFFQHSKAECADVPGAGRAALKNTETSSCLCAVEEPPYPEQEVDFTELELLPPPPLYADD</sequence>
<dbReference type="GO" id="GO:0072659">
    <property type="term" value="P:protein localization to plasma membrane"/>
    <property type="evidence" value="ECO:0007669"/>
    <property type="project" value="TreeGrafter"/>
</dbReference>
<dbReference type="PANTHER" id="PTHR16830">
    <property type="entry name" value="SH2 CONTAINING ADAPTOR PRAM-1 RELATED"/>
    <property type="match status" value="1"/>
</dbReference>